<keyword evidence="2" id="KW-1185">Reference proteome</keyword>
<comment type="caution">
    <text evidence="1">The sequence shown here is derived from an EMBL/GenBank/DDBJ whole genome shotgun (WGS) entry which is preliminary data.</text>
</comment>
<reference evidence="1 2" key="1">
    <citation type="journal article" date="2021" name="Commun. Biol.">
        <title>The genome of Shorea leprosula (Dipterocarpaceae) highlights the ecological relevance of drought in aseasonal tropical rainforests.</title>
        <authorList>
            <person name="Ng K.K.S."/>
            <person name="Kobayashi M.J."/>
            <person name="Fawcett J.A."/>
            <person name="Hatakeyama M."/>
            <person name="Paape T."/>
            <person name="Ng C.H."/>
            <person name="Ang C.C."/>
            <person name="Tnah L.H."/>
            <person name="Lee C.T."/>
            <person name="Nishiyama T."/>
            <person name="Sese J."/>
            <person name="O'Brien M.J."/>
            <person name="Copetti D."/>
            <person name="Mohd Noor M.I."/>
            <person name="Ong R.C."/>
            <person name="Putra M."/>
            <person name="Sireger I.Z."/>
            <person name="Indrioko S."/>
            <person name="Kosugi Y."/>
            <person name="Izuno A."/>
            <person name="Isagi Y."/>
            <person name="Lee S.L."/>
            <person name="Shimizu K.K."/>
        </authorList>
    </citation>
    <scope>NUCLEOTIDE SEQUENCE [LARGE SCALE GENOMIC DNA]</scope>
    <source>
        <strain evidence="1">214</strain>
    </source>
</reference>
<gene>
    <name evidence="1" type="ORF">SLEP1_g7259</name>
</gene>
<protein>
    <submittedName>
        <fullName evidence="1">Uncharacterized protein</fullName>
    </submittedName>
</protein>
<dbReference type="EMBL" id="BPVZ01000007">
    <property type="protein sequence ID" value="GKU93685.1"/>
    <property type="molecule type" value="Genomic_DNA"/>
</dbReference>
<dbReference type="Proteomes" id="UP001054252">
    <property type="component" value="Unassembled WGS sequence"/>
</dbReference>
<evidence type="ECO:0000313" key="1">
    <source>
        <dbReference type="EMBL" id="GKU93685.1"/>
    </source>
</evidence>
<proteinExistence type="predicted"/>
<accession>A0AAV5I8R5</accession>
<evidence type="ECO:0000313" key="2">
    <source>
        <dbReference type="Proteomes" id="UP001054252"/>
    </source>
</evidence>
<sequence>MMVVNSLIKLSVHRIHAYSHLITKVIEISVQLLNLINHKL</sequence>
<dbReference type="AlphaFoldDB" id="A0AAV5I8R5"/>
<organism evidence="1 2">
    <name type="scientific">Rubroshorea leprosula</name>
    <dbReference type="NCBI Taxonomy" id="152421"/>
    <lineage>
        <taxon>Eukaryota</taxon>
        <taxon>Viridiplantae</taxon>
        <taxon>Streptophyta</taxon>
        <taxon>Embryophyta</taxon>
        <taxon>Tracheophyta</taxon>
        <taxon>Spermatophyta</taxon>
        <taxon>Magnoliopsida</taxon>
        <taxon>eudicotyledons</taxon>
        <taxon>Gunneridae</taxon>
        <taxon>Pentapetalae</taxon>
        <taxon>rosids</taxon>
        <taxon>malvids</taxon>
        <taxon>Malvales</taxon>
        <taxon>Dipterocarpaceae</taxon>
        <taxon>Rubroshorea</taxon>
    </lineage>
</organism>
<name>A0AAV5I8R5_9ROSI</name>